<comment type="caution">
    <text evidence="2">The sequence shown here is derived from an EMBL/GenBank/DDBJ whole genome shotgun (WGS) entry which is preliminary data.</text>
</comment>
<evidence type="ECO:0000313" key="2">
    <source>
        <dbReference type="EMBL" id="KAJ7365979.1"/>
    </source>
</evidence>
<protein>
    <submittedName>
        <fullName evidence="2">Rab guanyl-nucleotide exchange factor</fullName>
    </submittedName>
</protein>
<evidence type="ECO:0000313" key="3">
    <source>
        <dbReference type="Proteomes" id="UP001163046"/>
    </source>
</evidence>
<dbReference type="SUPFAM" id="SSF50998">
    <property type="entry name" value="Quinoprotein alcohol dehydrogenase-like"/>
    <property type="match status" value="1"/>
</dbReference>
<dbReference type="OrthoDB" id="6019893at2759"/>
<dbReference type="GO" id="GO:0005085">
    <property type="term" value="F:guanyl-nucleotide exchange factor activity"/>
    <property type="evidence" value="ECO:0007669"/>
    <property type="project" value="UniProtKB-ARBA"/>
</dbReference>
<gene>
    <name evidence="2" type="primary">DENND3</name>
    <name evidence="2" type="ORF">OS493_002721</name>
</gene>
<dbReference type="EMBL" id="MU827302">
    <property type="protein sequence ID" value="KAJ7365979.1"/>
    <property type="molecule type" value="Genomic_DNA"/>
</dbReference>
<dbReference type="InterPro" id="IPR037516">
    <property type="entry name" value="Tripartite_DENN"/>
</dbReference>
<dbReference type="InterPro" id="IPR001194">
    <property type="entry name" value="cDENN_dom"/>
</dbReference>
<feature type="domain" description="UDENN" evidence="1">
    <location>
        <begin position="81"/>
        <end position="523"/>
    </location>
</feature>
<dbReference type="Pfam" id="PF25570">
    <property type="entry name" value="TPR_DENND3"/>
    <property type="match status" value="1"/>
</dbReference>
<dbReference type="GO" id="GO:0031410">
    <property type="term" value="C:cytoplasmic vesicle"/>
    <property type="evidence" value="ECO:0007669"/>
    <property type="project" value="TreeGrafter"/>
</dbReference>
<dbReference type="Gene3D" id="3.30.450.200">
    <property type="match status" value="1"/>
</dbReference>
<dbReference type="PANTHER" id="PTHR12296">
    <property type="entry name" value="DENN DOMAIN-CONTAINING PROTEIN 4"/>
    <property type="match status" value="1"/>
</dbReference>
<keyword evidence="3" id="KW-1185">Reference proteome</keyword>
<dbReference type="InterPro" id="IPR005113">
    <property type="entry name" value="uDENN_dom"/>
</dbReference>
<dbReference type="InterPro" id="IPR043153">
    <property type="entry name" value="DENN_C"/>
</dbReference>
<dbReference type="GO" id="GO:0032483">
    <property type="term" value="P:regulation of Rab protein signal transduction"/>
    <property type="evidence" value="ECO:0007669"/>
    <property type="project" value="TreeGrafter"/>
</dbReference>
<dbReference type="AlphaFoldDB" id="A0A9W9YWT2"/>
<evidence type="ECO:0000259" key="1">
    <source>
        <dbReference type="PROSITE" id="PS50211"/>
    </source>
</evidence>
<dbReference type="Pfam" id="PF03456">
    <property type="entry name" value="uDENN"/>
    <property type="match status" value="1"/>
</dbReference>
<dbReference type="SMART" id="SM00800">
    <property type="entry name" value="uDENN"/>
    <property type="match status" value="1"/>
</dbReference>
<dbReference type="Gene3D" id="3.40.50.11500">
    <property type="match status" value="1"/>
</dbReference>
<organism evidence="2 3">
    <name type="scientific">Desmophyllum pertusum</name>
    <dbReference type="NCBI Taxonomy" id="174260"/>
    <lineage>
        <taxon>Eukaryota</taxon>
        <taxon>Metazoa</taxon>
        <taxon>Cnidaria</taxon>
        <taxon>Anthozoa</taxon>
        <taxon>Hexacorallia</taxon>
        <taxon>Scleractinia</taxon>
        <taxon>Caryophylliina</taxon>
        <taxon>Caryophylliidae</taxon>
        <taxon>Desmophyllum</taxon>
    </lineage>
</organism>
<dbReference type="InterPro" id="IPR057977">
    <property type="entry name" value="TPR_DENND3"/>
</dbReference>
<dbReference type="InterPro" id="IPR015943">
    <property type="entry name" value="WD40/YVTN_repeat-like_dom_sf"/>
</dbReference>
<proteinExistence type="predicted"/>
<dbReference type="InterPro" id="IPR011047">
    <property type="entry name" value="Quinoprotein_ADH-like_sf"/>
</dbReference>
<reference evidence="2" key="1">
    <citation type="submission" date="2023-01" db="EMBL/GenBank/DDBJ databases">
        <title>Genome assembly of the deep-sea coral Lophelia pertusa.</title>
        <authorList>
            <person name="Herrera S."/>
            <person name="Cordes E."/>
        </authorList>
    </citation>
    <scope>NUCLEOTIDE SEQUENCE</scope>
    <source>
        <strain evidence="2">USNM1676648</strain>
        <tissue evidence="2">Polyp</tissue>
    </source>
</reference>
<dbReference type="Gene3D" id="2.130.10.10">
    <property type="entry name" value="YVTN repeat-like/Quinoprotein amine dehydrogenase"/>
    <property type="match status" value="2"/>
</dbReference>
<dbReference type="Proteomes" id="UP001163046">
    <property type="component" value="Unassembled WGS sequence"/>
</dbReference>
<dbReference type="InterPro" id="IPR051696">
    <property type="entry name" value="DENN_Domain_GEFs"/>
</dbReference>
<dbReference type="Pfam" id="PF02141">
    <property type="entry name" value="DENN"/>
    <property type="match status" value="1"/>
</dbReference>
<sequence>MDSHFSKLPNSLIEICVVVGMDQDTGLKPASSPESRKVLKGSTTDHRLFSTMYETNVLAALSGEVASFPYTTPEFNGEPFYPTFGVLCSPAKGGNPSRHRRGSFRGSAAELPLAQDVINSLPPLCFPEGGFISKKKKPVICHSLVLTDIEGNRTYCTCMTFYRGFIIQEDEDIPGNYKLFYTDEKSDGNVLQDSSHKMCYVPTCCCLISKWPYLNIMKDCLSSLLPQVMTSDSRRFKMALMQFVSQLAMVPVPPPGSLGIEFELYGVNHLVRPAEDPDTRVINMDLHYPFLYFTLDDILLLIGCILTQQRIVFISPSYSLLTPIIESLFTFIQPFSWSWTYVPILPSALIDLVEAPGAFIMGCHSQYKSQIQRVVMEMDELSSIVIADIDEGSVTLHPKARLPRLPTYATDMYKFRMKNAAIHFDRLLIQRQTFYSLKEFKEEREQFVRDFQQLVLASTLEMMLRMFSDMKSFIDRQEDLFFDMDSYIESKPSEDQEFYREVCKSHAFSTFLYDLMHDPEKTDYFTLMAQKTRVIPKVGPLRKRSSSTVPVPVISEEYFVNPQENLSIFVLPPFTLEGIYTGSFYEEYLKSLNYKISDLTNKTSSLLANYLYLRGMLRIACGHNIKAVDDFFGVSSRNVQLFPTTRAKNETFWRKAEHLRQQSKEKIDFWRDRKEVVTSAIPSNPLVLAEFVKHVSMLQIANSQDAGTRLFQALTMNSRTEVVDPETFAGFLRSFHRGNECASIKAKSVSLRNVLLEENEYVLKISQHIKTNQGMGWLVLTFRRLLFLPDGTQYCTPVVSNEDIKSVKPFSESLLSRGITAIKITSKSKASLSFVASVKEDKDSWRNCLLEIKAGYAIADAWKDPQIIKQAAQNVIMADALTQSDYPEQTAMHVLYFSTQSDFQDRLSDHTRKTLIKRVSPSPQDMEKTTVEALLYVPASKDSGPKVWCAMGSGLVVVIDADEWEYEAHMRHAKDRVSCLLAVGKNQVWAGSLDTTIYVINTLTGKADQQLLGHRDSLSHMIETRDSQGHTTVWSASSNGQIVGWDPVTLTAKKELQVKLNQKDRKTLYWFAAVGDTFWCATRFSVYVINYERDHEATKVLTPEDGVPLSIDCMCKVSDTRVWTGCDRKGLIVTWNTDTCKSEHCDACKCAGGFTYMLPVDNKVWAGSKSGTIYVMNSDTCQVEMELCLHQDRVRSMCITDYGFVISGPGSRDGRIAVWRSHLTEDNCSPCPKPELETVEAGICEGEQGFQMVCKKDTVQFDLDRNETHYLSKSATY</sequence>
<dbReference type="PROSITE" id="PS50211">
    <property type="entry name" value="DENN"/>
    <property type="match status" value="1"/>
</dbReference>
<dbReference type="SMART" id="SM00799">
    <property type="entry name" value="DENN"/>
    <property type="match status" value="1"/>
</dbReference>
<dbReference type="PANTHER" id="PTHR12296:SF21">
    <property type="entry name" value="DENN DOMAIN-CONTAINING PROTEIN 3"/>
    <property type="match status" value="1"/>
</dbReference>
<accession>A0A9W9YWT2</accession>
<name>A0A9W9YWT2_9CNID</name>